<evidence type="ECO:0000313" key="3">
    <source>
        <dbReference type="Proteomes" id="UP000248314"/>
    </source>
</evidence>
<dbReference type="Proteomes" id="UP000248314">
    <property type="component" value="Unassembled WGS sequence"/>
</dbReference>
<dbReference type="EMBL" id="QJJX01000030">
    <property type="protein sequence ID" value="PXX20201.1"/>
    <property type="molecule type" value="Genomic_DNA"/>
</dbReference>
<proteinExistence type="predicted"/>
<sequence>MSTKSFLLLSLVIVFSISLSACQDAETEVSKNPLPEETTQLHAISTDKALSNLDNFLMDGSTRGGTLTQRLLV</sequence>
<dbReference type="STRING" id="1122991.GCA_000613445_00599"/>
<reference evidence="2 3" key="1">
    <citation type="submission" date="2018-05" db="EMBL/GenBank/DDBJ databases">
        <title>Genomic Encyclopedia of Type Strains, Phase I: the one thousand microbial genomes (KMG-I) project.</title>
        <authorList>
            <person name="Kyrpides N."/>
        </authorList>
    </citation>
    <scope>NUCLEOTIDE SEQUENCE [LARGE SCALE GENOMIC DNA]</scope>
    <source>
        <strain evidence="2 3">DSM 15611</strain>
    </source>
</reference>
<accession>A0A318HVU1</accession>
<evidence type="ECO:0000256" key="1">
    <source>
        <dbReference type="SAM" id="SignalP"/>
    </source>
</evidence>
<feature type="chain" id="PRO_5016331489" evidence="1">
    <location>
        <begin position="22"/>
        <end position="73"/>
    </location>
</feature>
<name>A0A318HVU1_9BACT</name>
<dbReference type="PROSITE" id="PS51257">
    <property type="entry name" value="PROKAR_LIPOPROTEIN"/>
    <property type="match status" value="1"/>
</dbReference>
<comment type="caution">
    <text evidence="2">The sequence shown here is derived from an EMBL/GenBank/DDBJ whole genome shotgun (WGS) entry which is preliminary data.</text>
</comment>
<dbReference type="AlphaFoldDB" id="A0A318HVU1"/>
<keyword evidence="3" id="KW-1185">Reference proteome</keyword>
<gene>
    <name evidence="2" type="ORF">EJ73_02191</name>
</gene>
<protein>
    <submittedName>
        <fullName evidence="2">Uncharacterized protein</fullName>
    </submittedName>
</protein>
<feature type="signal peptide" evidence="1">
    <location>
        <begin position="1"/>
        <end position="21"/>
    </location>
</feature>
<evidence type="ECO:0000313" key="2">
    <source>
        <dbReference type="EMBL" id="PXX20201.1"/>
    </source>
</evidence>
<organism evidence="2 3">
    <name type="scientific">Hoylesella shahii DSM 15611 = JCM 12083</name>
    <dbReference type="NCBI Taxonomy" id="1122991"/>
    <lineage>
        <taxon>Bacteria</taxon>
        <taxon>Pseudomonadati</taxon>
        <taxon>Bacteroidota</taxon>
        <taxon>Bacteroidia</taxon>
        <taxon>Bacteroidales</taxon>
        <taxon>Prevotellaceae</taxon>
        <taxon>Hoylesella</taxon>
    </lineage>
</organism>
<keyword evidence="1" id="KW-0732">Signal</keyword>